<dbReference type="InterPro" id="IPR036890">
    <property type="entry name" value="HATPase_C_sf"/>
</dbReference>
<dbReference type="InterPro" id="IPR003594">
    <property type="entry name" value="HATPase_dom"/>
</dbReference>
<evidence type="ECO:0000313" key="4">
    <source>
        <dbReference type="Proteomes" id="UP000555564"/>
    </source>
</evidence>
<dbReference type="Proteomes" id="UP000555564">
    <property type="component" value="Unassembled WGS sequence"/>
</dbReference>
<dbReference type="RefSeq" id="WP_184978446.1">
    <property type="nucleotide sequence ID" value="NZ_BAAALO010000028.1"/>
</dbReference>
<sequence length="132" mass="14044">MGVPGALVDARESEIHRPGRQGGGGHRVTGAAQPIVHTDSPTITVKATTTPTGDLHIEVTDNGAETLPTLHPQSPDTPSLSGRGIHLIRTLATHWGFTQQPEQSTLWFVLSPYDAVDPHSTDTTDAIRGLRS</sequence>
<comment type="caution">
    <text evidence="3">The sequence shown here is derived from an EMBL/GenBank/DDBJ whole genome shotgun (WGS) entry which is preliminary data.</text>
</comment>
<feature type="domain" description="Histidine kinase/HSP90-like ATPase" evidence="2">
    <location>
        <begin position="41"/>
        <end position="109"/>
    </location>
</feature>
<dbReference type="EMBL" id="JACHIU010000001">
    <property type="protein sequence ID" value="MBB6471199.1"/>
    <property type="molecule type" value="Genomic_DNA"/>
</dbReference>
<protein>
    <recommendedName>
        <fullName evidence="2">Histidine kinase/HSP90-like ATPase domain-containing protein</fullName>
    </recommendedName>
</protein>
<dbReference type="Pfam" id="PF13581">
    <property type="entry name" value="HATPase_c_2"/>
    <property type="match status" value="1"/>
</dbReference>
<proteinExistence type="predicted"/>
<accession>A0A7X0M5Q5</accession>
<keyword evidence="4" id="KW-1185">Reference proteome</keyword>
<dbReference type="AlphaFoldDB" id="A0A7X0M5Q5"/>
<gene>
    <name evidence="3" type="ORF">BJ992_000630</name>
</gene>
<evidence type="ECO:0000259" key="2">
    <source>
        <dbReference type="Pfam" id="PF13581"/>
    </source>
</evidence>
<reference evidence="3 4" key="1">
    <citation type="submission" date="2020-08" db="EMBL/GenBank/DDBJ databases">
        <title>Sequencing the genomes of 1000 actinobacteria strains.</title>
        <authorList>
            <person name="Klenk H.-P."/>
        </authorList>
    </citation>
    <scope>NUCLEOTIDE SEQUENCE [LARGE SCALE GENOMIC DNA]</scope>
    <source>
        <strain evidence="3 4">DSM 44936</strain>
    </source>
</reference>
<organism evidence="3 4">
    <name type="scientific">Sphaerisporangium rubeum</name>
    <dbReference type="NCBI Taxonomy" id="321317"/>
    <lineage>
        <taxon>Bacteria</taxon>
        <taxon>Bacillati</taxon>
        <taxon>Actinomycetota</taxon>
        <taxon>Actinomycetes</taxon>
        <taxon>Streptosporangiales</taxon>
        <taxon>Streptosporangiaceae</taxon>
        <taxon>Sphaerisporangium</taxon>
    </lineage>
</organism>
<evidence type="ECO:0000313" key="3">
    <source>
        <dbReference type="EMBL" id="MBB6471199.1"/>
    </source>
</evidence>
<dbReference type="CDD" id="cd16936">
    <property type="entry name" value="HATPase_RsbW-like"/>
    <property type="match status" value="1"/>
</dbReference>
<name>A0A7X0M5Q5_9ACTN</name>
<dbReference type="Gene3D" id="3.30.565.10">
    <property type="entry name" value="Histidine kinase-like ATPase, C-terminal domain"/>
    <property type="match status" value="1"/>
</dbReference>
<evidence type="ECO:0000256" key="1">
    <source>
        <dbReference type="SAM" id="MobiDB-lite"/>
    </source>
</evidence>
<feature type="region of interest" description="Disordered" evidence="1">
    <location>
        <begin position="1"/>
        <end position="39"/>
    </location>
</feature>